<dbReference type="Proteomes" id="UP000019124">
    <property type="component" value="Segment"/>
</dbReference>
<organism evidence="1">
    <name type="scientific">Edwardsiella phage eiAU</name>
    <dbReference type="NCBI Taxonomy" id="945083"/>
    <lineage>
        <taxon>Viruses</taxon>
        <taxon>Duplodnaviria</taxon>
        <taxon>Heunggongvirae</taxon>
        <taxon>Uroviricota</taxon>
        <taxon>Caudoviricetes</taxon>
        <taxon>Eiauvirus</taxon>
        <taxon>Eiauvirus eiAU</taxon>
    </lineage>
</organism>
<proteinExistence type="predicted"/>
<dbReference type="EMBL" id="HQ824582">
    <property type="protein sequence ID" value="ADV36429.1"/>
    <property type="molecule type" value="Genomic_DNA"/>
</dbReference>
<evidence type="ECO:0000313" key="2">
    <source>
        <dbReference type="EMBL" id="AHG23457.1"/>
    </source>
</evidence>
<protein>
    <submittedName>
        <fullName evidence="1">Gp1</fullName>
    </submittedName>
</protein>
<reference evidence="1" key="2">
    <citation type="journal article" date="2011" name="Virol. J.">
        <title>Comparative genomic analysis of bacteriophages specific to the channel catfish pathogen Edwardsiella ictaluri.</title>
        <authorList>
            <person name="Carrias A."/>
            <person name="Welch T.J."/>
            <person name="Waldbieser G.C."/>
            <person name="Mead D.A."/>
            <person name="Terhune J.S."/>
            <person name="Liles M.R."/>
        </authorList>
    </citation>
    <scope>NUCLEOTIDE SEQUENCE</scope>
</reference>
<sequence>MALKAKLKPKVNGVRMPTKRRHGEMPEGYVYGRPTNYRPEYAEKMVQYFENATAWQLNYTDKGNAQVIPRDNQPSFVKFARLIGVTRWNLMLWARANPDFAEAYAICKELQQEFISQAAGVGLMPSAWAIFQMRANHGITDQQPDTVSDEDDSDVNVVAEADGNA</sequence>
<accession>E7EKS4</accession>
<keyword evidence="3" id="KW-1185">Reference proteome</keyword>
<gene>
    <name evidence="1" type="primary">eiAUOrf35</name>
    <name evidence="2" type="ORF">P858_41</name>
</gene>
<reference evidence="1" key="1">
    <citation type="submission" date="2010-12" db="EMBL/GenBank/DDBJ databases">
        <authorList>
            <person name="Carrias A.A."/>
            <person name="Welch T.J."/>
            <person name="Waldbieser G.C."/>
            <person name="Mead D.A."/>
            <person name="Terhune J.S."/>
            <person name="Liles M.R."/>
        </authorList>
    </citation>
    <scope>NUCLEOTIDE SEQUENCE</scope>
</reference>
<reference evidence="2 3" key="3">
    <citation type="submission" date="2013-10" db="EMBL/GenBank/DDBJ databases">
        <title>Identification of broad host specificity determinant of Edwardsiella ictaluri specific bacteriophages.</title>
        <authorList>
            <person name="Hossain M.J."/>
            <person name="Carrias A."/>
            <person name="Terhune J.S."/>
            <person name="Liles M.R."/>
        </authorList>
    </citation>
    <scope>NUCLEOTIDE SEQUENCE [LARGE SCALE GENOMIC DNA]</scope>
</reference>
<dbReference type="EMBL" id="KF772233">
    <property type="protein sequence ID" value="AHG23457.1"/>
    <property type="molecule type" value="Genomic_DNA"/>
</dbReference>
<name>E7EKS4_9CAUD</name>
<evidence type="ECO:0000313" key="1">
    <source>
        <dbReference type="EMBL" id="ADV36429.1"/>
    </source>
</evidence>
<evidence type="ECO:0000313" key="3">
    <source>
        <dbReference type="Proteomes" id="UP000019124"/>
    </source>
</evidence>